<evidence type="ECO:0000313" key="12">
    <source>
        <dbReference type="Proteomes" id="UP000663891"/>
    </source>
</evidence>
<dbReference type="Gene3D" id="1.10.3430.10">
    <property type="entry name" value="Ammonium transporter AmtB like domains"/>
    <property type="match status" value="1"/>
</dbReference>
<feature type="transmembrane region" description="Helical" evidence="10">
    <location>
        <begin position="503"/>
        <end position="520"/>
    </location>
</feature>
<dbReference type="PROSITE" id="PS50088">
    <property type="entry name" value="ANK_REPEAT"/>
    <property type="match status" value="3"/>
</dbReference>
<evidence type="ECO:0000256" key="1">
    <source>
        <dbReference type="ARBA" id="ARBA00004651"/>
    </source>
</evidence>
<keyword evidence="9" id="KW-0040">ANK repeat</keyword>
<comment type="similarity">
    <text evidence="3">Belongs to the IFI6/IFI27 family.</text>
</comment>
<evidence type="ECO:0000256" key="4">
    <source>
        <dbReference type="ARBA" id="ARBA00022475"/>
    </source>
</evidence>
<feature type="repeat" description="ANK" evidence="9">
    <location>
        <begin position="665"/>
        <end position="689"/>
    </location>
</feature>
<keyword evidence="4" id="KW-1003">Cell membrane</keyword>
<accession>A0A814L3S4</accession>
<sequence length="1090" mass="121692">MSENMLSQIVDKGKSLTSSICNQSKNVGNLTLTAANSAKTKWNESSTTTKACIIGSAAAVTAPLAILPVLGLAGFTSAGVAAGSIAASMQTAATASGGIFALCQSAGAVGAVATSTSVGVGLAASATAGGVTAVLQAIGVEEQSKTRQIWPLFSNAETLLNAYNPAEETSGDDQLENLPRLAVRTSFQYADTEQIISDDPQHNQSREKRNIIAQIFSCFGRRRSIRKYIYNLSWRSLFGTMFDIEKTYLCTNFLNNYKCIRFIIILIDSVLRGIGQVMFANNPLSGLIILIGLFIGNWELSLYGLLGTTVSTLTGHLFEFDYSSIRSGLYGYNGCLVGMGIAYFSFPQSPQIVVPVIIMSIFSTIFFAALGKTLVQHFSLPLFTFSFQISTWIWLLGALKYRYFFINGSILSPALLTTLNEKPPYSNISYGNYSIEDNFIGFFASIAQVYFIGNPYTGAVILVGICICSRILSFFALFGAVTGQLIAAYLLGLPATTIHSGLWGYNSVLTCQALGGMFLIPHGHQIWLFTFYGSMITVVVQAAVSAFLAPTGMPTLTFPFTLICWIYCLLGGSKNLISVKLTAISIPEDHYRRFRIIRLIKTQLKFISHLTNLSSSLNEDTTLEEFLKLNQILPILMCSYANENDLNDIKMLIKQKINIQLTDHNGRSPLHISACQGNMNISKWLIKYGKVDVNIIDKFGGTPLYDAFTNGHFQLTSFLFLHGAQMPQYKSKELAFYLNAFVYERNLEGIKLLISCGFNPNIADYEGRNPLHIAVMENNVDIVHYLVEHTSIDLNLVDQFKQTAIEYASHSSDMIIFNYLRNKKDSNISRRESIPLDIVTETNLNDQTQTNNTEILSMNIERNCLPALLYQSAVEGDMKIMSKFLEQFPNLNALECLDYDQRSIAHFAATQGKIDIIYFLHKYCSTDQFKQLMNRQDRWGLSPIDEAYRHQHFNISTYFKEHLFDQNNQTERGMTHRSNTESETNDIVHLLQKWKKIFLFSTLAASGQAQRIDALFSRGYFIPTELYTDYDGRTPMHLAAAYGHLNVVQLLIQFGYNEKTQIDRWGNTPLDQAEQMKFKQIIDELNQSQL</sequence>
<dbReference type="AlphaFoldDB" id="A0A814L3S4"/>
<comment type="caution">
    <text evidence="11">The sequence shown here is derived from an EMBL/GenBank/DDBJ whole genome shotgun (WGS) entry which is preliminary data.</text>
</comment>
<dbReference type="EMBL" id="CAJNON010000167">
    <property type="protein sequence ID" value="CAF1059522.1"/>
    <property type="molecule type" value="Genomic_DNA"/>
</dbReference>
<dbReference type="InterPro" id="IPR004937">
    <property type="entry name" value="Urea_transporter"/>
</dbReference>
<dbReference type="GO" id="GO:0005886">
    <property type="term" value="C:plasma membrane"/>
    <property type="evidence" value="ECO:0007669"/>
    <property type="project" value="UniProtKB-SubCell"/>
</dbReference>
<dbReference type="Gene3D" id="1.25.40.20">
    <property type="entry name" value="Ankyrin repeat-containing domain"/>
    <property type="match status" value="4"/>
</dbReference>
<protein>
    <submittedName>
        <fullName evidence="11">Uncharacterized protein</fullName>
    </submittedName>
</protein>
<feature type="transmembrane region" description="Helical" evidence="10">
    <location>
        <begin position="439"/>
        <end position="465"/>
    </location>
</feature>
<dbReference type="InterPro" id="IPR036770">
    <property type="entry name" value="Ankyrin_rpt-contain_sf"/>
</dbReference>
<dbReference type="PANTHER" id="PTHR10464:SF4">
    <property type="entry name" value="UREA TRANSPORTER"/>
    <property type="match status" value="1"/>
</dbReference>
<evidence type="ECO:0000256" key="6">
    <source>
        <dbReference type="ARBA" id="ARBA00022989"/>
    </source>
</evidence>
<feature type="repeat" description="ANK" evidence="9">
    <location>
        <begin position="766"/>
        <end position="789"/>
    </location>
</feature>
<feature type="repeat" description="ANK" evidence="9">
    <location>
        <begin position="1031"/>
        <end position="1063"/>
    </location>
</feature>
<feature type="transmembrane region" description="Helical" evidence="10">
    <location>
        <begin position="471"/>
        <end position="491"/>
    </location>
</feature>
<evidence type="ECO:0000256" key="10">
    <source>
        <dbReference type="SAM" id="Phobius"/>
    </source>
</evidence>
<dbReference type="PANTHER" id="PTHR10464">
    <property type="entry name" value="UREA TRANSPORTER"/>
    <property type="match status" value="1"/>
</dbReference>
<dbReference type="PROSITE" id="PS50297">
    <property type="entry name" value="ANK_REP_REGION"/>
    <property type="match status" value="3"/>
</dbReference>
<evidence type="ECO:0000313" key="11">
    <source>
        <dbReference type="EMBL" id="CAF1059522.1"/>
    </source>
</evidence>
<comment type="similarity">
    <text evidence="2">Belongs to the urea transporter family.</text>
</comment>
<dbReference type="InterPro" id="IPR002110">
    <property type="entry name" value="Ankyrin_rpt"/>
</dbReference>
<comment type="catalytic activity">
    <reaction evidence="8">
        <text>urea(in) = urea(out)</text>
        <dbReference type="Rhea" id="RHEA:32799"/>
        <dbReference type="ChEBI" id="CHEBI:16199"/>
    </reaction>
</comment>
<dbReference type="SUPFAM" id="SSF48403">
    <property type="entry name" value="Ankyrin repeat"/>
    <property type="match status" value="2"/>
</dbReference>
<dbReference type="InterPro" id="IPR029020">
    <property type="entry name" value="Ammonium/urea_transptr"/>
</dbReference>
<feature type="transmembrane region" description="Helical" evidence="10">
    <location>
        <begin position="378"/>
        <end position="395"/>
    </location>
</feature>
<keyword evidence="5 10" id="KW-0812">Transmembrane</keyword>
<dbReference type="SMART" id="SM00248">
    <property type="entry name" value="ANK"/>
    <property type="match status" value="9"/>
</dbReference>
<evidence type="ECO:0000256" key="5">
    <source>
        <dbReference type="ARBA" id="ARBA00022692"/>
    </source>
</evidence>
<keyword evidence="6 10" id="KW-1133">Transmembrane helix</keyword>
<feature type="transmembrane region" description="Helical" evidence="10">
    <location>
        <begin position="352"/>
        <end position="371"/>
    </location>
</feature>
<evidence type="ECO:0000256" key="8">
    <source>
        <dbReference type="ARBA" id="ARBA00033993"/>
    </source>
</evidence>
<dbReference type="Pfam" id="PF03253">
    <property type="entry name" value="UT"/>
    <property type="match status" value="1"/>
</dbReference>
<name>A0A814L3S4_9BILA</name>
<feature type="transmembrane region" description="Helical" evidence="10">
    <location>
        <begin position="327"/>
        <end position="346"/>
    </location>
</feature>
<proteinExistence type="inferred from homology"/>
<dbReference type="InterPro" id="IPR038213">
    <property type="entry name" value="IFI6/IFI27-like_sf"/>
</dbReference>
<feature type="transmembrane region" description="Helical" evidence="10">
    <location>
        <begin position="526"/>
        <end position="549"/>
    </location>
</feature>
<dbReference type="Gene3D" id="6.10.110.10">
    <property type="match status" value="1"/>
</dbReference>
<evidence type="ECO:0000256" key="9">
    <source>
        <dbReference type="PROSITE-ProRule" id="PRU00023"/>
    </source>
</evidence>
<dbReference type="Pfam" id="PF12796">
    <property type="entry name" value="Ank_2"/>
    <property type="match status" value="3"/>
</dbReference>
<dbReference type="Proteomes" id="UP000663891">
    <property type="component" value="Unassembled WGS sequence"/>
</dbReference>
<feature type="transmembrane region" description="Helical" evidence="10">
    <location>
        <begin position="286"/>
        <end position="306"/>
    </location>
</feature>
<dbReference type="GO" id="GO:0015204">
    <property type="term" value="F:urea transmembrane transporter activity"/>
    <property type="evidence" value="ECO:0007669"/>
    <property type="project" value="InterPro"/>
</dbReference>
<evidence type="ECO:0000256" key="3">
    <source>
        <dbReference type="ARBA" id="ARBA00007262"/>
    </source>
</evidence>
<organism evidence="11 12">
    <name type="scientific">Adineta steineri</name>
    <dbReference type="NCBI Taxonomy" id="433720"/>
    <lineage>
        <taxon>Eukaryota</taxon>
        <taxon>Metazoa</taxon>
        <taxon>Spiralia</taxon>
        <taxon>Gnathifera</taxon>
        <taxon>Rotifera</taxon>
        <taxon>Eurotatoria</taxon>
        <taxon>Bdelloidea</taxon>
        <taxon>Adinetida</taxon>
        <taxon>Adinetidae</taxon>
        <taxon>Adineta</taxon>
    </lineage>
</organism>
<dbReference type="Pfam" id="PF06140">
    <property type="entry name" value="Ifi-6-16"/>
    <property type="match status" value="1"/>
</dbReference>
<gene>
    <name evidence="11" type="ORF">VCS650_LOCUS17862</name>
</gene>
<keyword evidence="7 10" id="KW-0472">Membrane</keyword>
<reference evidence="11" key="1">
    <citation type="submission" date="2021-02" db="EMBL/GenBank/DDBJ databases">
        <authorList>
            <person name="Nowell W R."/>
        </authorList>
    </citation>
    <scope>NUCLEOTIDE SEQUENCE</scope>
</reference>
<dbReference type="InterPro" id="IPR009311">
    <property type="entry name" value="IFI6/IFI27-like"/>
</dbReference>
<comment type="subcellular location">
    <subcellularLocation>
        <location evidence="1">Cell membrane</location>
        <topology evidence="1">Multi-pass membrane protein</topology>
    </subcellularLocation>
</comment>
<dbReference type="OrthoDB" id="426293at2759"/>
<evidence type="ECO:0000256" key="2">
    <source>
        <dbReference type="ARBA" id="ARBA00005914"/>
    </source>
</evidence>
<evidence type="ECO:0000256" key="7">
    <source>
        <dbReference type="ARBA" id="ARBA00023136"/>
    </source>
</evidence>